<name>A0AAI8LKA9_ENTFC</name>
<gene>
    <name evidence="1" type="ORF">D9Z05_05355</name>
</gene>
<protein>
    <submittedName>
        <fullName evidence="1">Abi family protein</fullName>
    </submittedName>
</protein>
<accession>A0AAI8LKA9</accession>
<evidence type="ECO:0000313" key="1">
    <source>
        <dbReference type="EMBL" id="AYM72716.1"/>
    </source>
</evidence>
<evidence type="ECO:0000313" key="2">
    <source>
        <dbReference type="Proteomes" id="UP000275747"/>
    </source>
</evidence>
<proteinExistence type="predicted"/>
<organism evidence="1 2">
    <name type="scientific">Enterococcus faecium</name>
    <name type="common">Streptococcus faecium</name>
    <dbReference type="NCBI Taxonomy" id="1352"/>
    <lineage>
        <taxon>Bacteria</taxon>
        <taxon>Bacillati</taxon>
        <taxon>Bacillota</taxon>
        <taxon>Bacilli</taxon>
        <taxon>Lactobacillales</taxon>
        <taxon>Enterococcaceae</taxon>
        <taxon>Enterococcus</taxon>
    </lineage>
</organism>
<reference evidence="1 2" key="1">
    <citation type="submission" date="2018-10" db="EMBL/GenBank/DDBJ databases">
        <title>Escaping from acidified nitrite in gastric host defense: Transcriptomic basis for resistance to free nitrous acid in Enterococcus faecalis.</title>
        <authorList>
            <person name="Yu Z."/>
            <person name="Shi D."/>
            <person name="Liu W."/>
            <person name="Meng F."/>
        </authorList>
    </citation>
    <scope>NUCLEOTIDE SEQUENCE [LARGE SCALE GENOMIC DNA]</scope>
    <source>
        <strain evidence="1 2">JE1</strain>
    </source>
</reference>
<dbReference type="Proteomes" id="UP000275747">
    <property type="component" value="Chromosome"/>
</dbReference>
<dbReference type="InterPro" id="IPR011664">
    <property type="entry name" value="Abi_system_AbiD/AbiF-like"/>
</dbReference>
<dbReference type="Pfam" id="PF07751">
    <property type="entry name" value="Abi_2"/>
    <property type="match status" value="1"/>
</dbReference>
<dbReference type="RefSeq" id="WP_010728290.1">
    <property type="nucleotide sequence ID" value="NZ_CAKMCQ010000002.1"/>
</dbReference>
<sequence>MKKYGSKQEYVKRPKSIINNRFPSKLKKKIRPNQYFYSRVRCQIIPKVQAKQKLTIEEQIDYMKYKGITFNIIKESEAKKILSETNYYYKISVVRKLFKKNYSNKYMFLDFSHLVDLSSIDMGVRYFLLQMVLDVEHSIKVQIINDLTNNPNVDPYLIVRQFKNKNSFFYKNTIERFERTAYRKDMYSKRGKNIPFWVLLEIMDMGGLITFLKFYGGKFKVTSDLNTTSDVAMYAKNIRNCCAHSGSFIYNIYDPSTRIPSNPRIITYGTIMGIESNDVRFRKVNDLVSLFYLHKIFCTNKLNERRFDEGKKLLERCEKNKIYYLSNEQLKKERKTFIKLLDYLKK</sequence>
<dbReference type="EMBL" id="CP033041">
    <property type="protein sequence ID" value="AYM72716.1"/>
    <property type="molecule type" value="Genomic_DNA"/>
</dbReference>
<dbReference type="AlphaFoldDB" id="A0AAI8LKA9"/>